<dbReference type="Pfam" id="PF00293">
    <property type="entry name" value="NUDIX"/>
    <property type="match status" value="1"/>
</dbReference>
<evidence type="ECO:0000256" key="1">
    <source>
        <dbReference type="ARBA" id="ARBA00005582"/>
    </source>
</evidence>
<dbReference type="PRINTS" id="PR00502">
    <property type="entry name" value="NUDIXFAMILY"/>
</dbReference>
<name>A0ABN2ZDS3_9ACTN</name>
<feature type="region of interest" description="Disordered" evidence="4">
    <location>
        <begin position="1"/>
        <end position="53"/>
    </location>
</feature>
<accession>A0ABN2ZDS3</accession>
<dbReference type="InterPro" id="IPR020084">
    <property type="entry name" value="NUDIX_hydrolase_CS"/>
</dbReference>
<dbReference type="InterPro" id="IPR020476">
    <property type="entry name" value="Nudix_hydrolase"/>
</dbReference>
<feature type="domain" description="Nudix hydrolase" evidence="5">
    <location>
        <begin position="55"/>
        <end position="189"/>
    </location>
</feature>
<dbReference type="Gene3D" id="3.90.79.10">
    <property type="entry name" value="Nucleoside Triphosphate Pyrophosphohydrolase"/>
    <property type="match status" value="1"/>
</dbReference>
<dbReference type="EMBL" id="BAAANT010000010">
    <property type="protein sequence ID" value="GAA2140665.1"/>
    <property type="molecule type" value="Genomic_DNA"/>
</dbReference>
<dbReference type="SUPFAM" id="SSF55811">
    <property type="entry name" value="Nudix"/>
    <property type="match status" value="1"/>
</dbReference>
<dbReference type="PANTHER" id="PTHR21340:SF0">
    <property type="entry name" value="BIS(5'-NUCLEOSYL)-TETRAPHOSPHATASE [ASYMMETRICAL]"/>
    <property type="match status" value="1"/>
</dbReference>
<feature type="compositionally biased region" description="Basic residues" evidence="4">
    <location>
        <begin position="31"/>
        <end position="43"/>
    </location>
</feature>
<feature type="compositionally biased region" description="Basic and acidic residues" evidence="4">
    <location>
        <begin position="15"/>
        <end position="30"/>
    </location>
</feature>
<dbReference type="PROSITE" id="PS51462">
    <property type="entry name" value="NUDIX"/>
    <property type="match status" value="1"/>
</dbReference>
<reference evidence="6 7" key="1">
    <citation type="journal article" date="2019" name="Int. J. Syst. Evol. Microbiol.">
        <title>The Global Catalogue of Microorganisms (GCM) 10K type strain sequencing project: providing services to taxonomists for standard genome sequencing and annotation.</title>
        <authorList>
            <consortium name="The Broad Institute Genomics Platform"/>
            <consortium name="The Broad Institute Genome Sequencing Center for Infectious Disease"/>
            <person name="Wu L."/>
            <person name="Ma J."/>
        </authorList>
    </citation>
    <scope>NUCLEOTIDE SEQUENCE [LARGE SCALE GENOMIC DNA]</scope>
    <source>
        <strain evidence="6 7">JCM 14560</strain>
    </source>
</reference>
<dbReference type="PROSITE" id="PS00893">
    <property type="entry name" value="NUDIX_BOX"/>
    <property type="match status" value="1"/>
</dbReference>
<evidence type="ECO:0000256" key="4">
    <source>
        <dbReference type="SAM" id="MobiDB-lite"/>
    </source>
</evidence>
<dbReference type="InterPro" id="IPR015797">
    <property type="entry name" value="NUDIX_hydrolase-like_dom_sf"/>
</dbReference>
<dbReference type="PANTHER" id="PTHR21340">
    <property type="entry name" value="DIADENOSINE 5,5-P1,P4-TETRAPHOSPHATE PYROPHOSPHOHYDROLASE MUTT"/>
    <property type="match status" value="1"/>
</dbReference>
<dbReference type="Proteomes" id="UP001422759">
    <property type="component" value="Unassembled WGS sequence"/>
</dbReference>
<evidence type="ECO:0000256" key="3">
    <source>
        <dbReference type="RuleBase" id="RU003476"/>
    </source>
</evidence>
<evidence type="ECO:0000313" key="6">
    <source>
        <dbReference type="EMBL" id="GAA2140665.1"/>
    </source>
</evidence>
<comment type="similarity">
    <text evidence="1 3">Belongs to the Nudix hydrolase family.</text>
</comment>
<proteinExistence type="inferred from homology"/>
<evidence type="ECO:0000256" key="2">
    <source>
        <dbReference type="ARBA" id="ARBA00022801"/>
    </source>
</evidence>
<comment type="caution">
    <text evidence="6">The sequence shown here is derived from an EMBL/GenBank/DDBJ whole genome shotgun (WGS) entry which is preliminary data.</text>
</comment>
<dbReference type="InterPro" id="IPR051325">
    <property type="entry name" value="Nudix_hydrolase_domain"/>
</dbReference>
<evidence type="ECO:0000259" key="5">
    <source>
        <dbReference type="PROSITE" id="PS51462"/>
    </source>
</evidence>
<dbReference type="InterPro" id="IPR000086">
    <property type="entry name" value="NUDIX_hydrolase_dom"/>
</dbReference>
<organism evidence="6 7">
    <name type="scientific">Kitasatospora kazusensis</name>
    <dbReference type="NCBI Taxonomy" id="407974"/>
    <lineage>
        <taxon>Bacteria</taxon>
        <taxon>Bacillati</taxon>
        <taxon>Actinomycetota</taxon>
        <taxon>Actinomycetes</taxon>
        <taxon>Kitasatosporales</taxon>
        <taxon>Streptomycetaceae</taxon>
        <taxon>Kitasatospora</taxon>
    </lineage>
</organism>
<gene>
    <name evidence="6" type="ORF">GCM10009760_24040</name>
</gene>
<protein>
    <recommendedName>
        <fullName evidence="5">Nudix hydrolase domain-containing protein</fullName>
    </recommendedName>
</protein>
<sequence length="195" mass="22011">MGDRLSAPQRSKRTERREHTERPERTERGKSGKSVRNRSKGSKGPKVAKAVRRGQTILAAGAVLWVPGPPKKHGTGRKKPRLALIHRPKYDDWSLPKGKLDPGEGWQEAALREVREETGLSCVLGEELPAQHYLAQGRPKEVRYWAAVPTGGSFTPNREVDRLEWLAPRKARARLTHERDRELVDALLELLSDRA</sequence>
<keyword evidence="2 3" id="KW-0378">Hydrolase</keyword>
<evidence type="ECO:0000313" key="7">
    <source>
        <dbReference type="Proteomes" id="UP001422759"/>
    </source>
</evidence>
<dbReference type="CDD" id="cd03673">
    <property type="entry name" value="NUDIX_Ap6A_hydrolase"/>
    <property type="match status" value="1"/>
</dbReference>
<keyword evidence="7" id="KW-1185">Reference proteome</keyword>